<dbReference type="Gene3D" id="3.40.850.10">
    <property type="entry name" value="Kinesin motor domain"/>
    <property type="match status" value="1"/>
</dbReference>
<dbReference type="InterPro" id="IPR027640">
    <property type="entry name" value="Kinesin-like_fam"/>
</dbReference>
<accession>K0SZ09</accession>
<evidence type="ECO:0000313" key="8">
    <source>
        <dbReference type="EMBL" id="EJK66231.1"/>
    </source>
</evidence>
<comment type="similarity">
    <text evidence="4">Belongs to the TRAFAC class myosin-kinesin ATPase superfamily. Kinesin family.</text>
</comment>
<dbReference type="SMART" id="SM00248">
    <property type="entry name" value="ANK"/>
    <property type="match status" value="4"/>
</dbReference>
<feature type="region of interest" description="Disordered" evidence="6">
    <location>
        <begin position="1221"/>
        <end position="1244"/>
    </location>
</feature>
<feature type="coiled-coil region" evidence="5">
    <location>
        <begin position="820"/>
        <end position="854"/>
    </location>
</feature>
<feature type="repeat" description="ANK" evidence="3">
    <location>
        <begin position="242"/>
        <end position="277"/>
    </location>
</feature>
<feature type="compositionally biased region" description="Pro residues" evidence="6">
    <location>
        <begin position="388"/>
        <end position="399"/>
    </location>
</feature>
<dbReference type="Proteomes" id="UP000266841">
    <property type="component" value="Unassembled WGS sequence"/>
</dbReference>
<dbReference type="GO" id="GO:0005524">
    <property type="term" value="F:ATP binding"/>
    <property type="evidence" value="ECO:0007669"/>
    <property type="project" value="UniProtKB-UniRule"/>
</dbReference>
<keyword evidence="1 4" id="KW-0547">Nucleotide-binding</keyword>
<dbReference type="GO" id="GO:0003777">
    <property type="term" value="F:microtubule motor activity"/>
    <property type="evidence" value="ECO:0007669"/>
    <property type="project" value="InterPro"/>
</dbReference>
<dbReference type="SMART" id="SM00129">
    <property type="entry name" value="KISc"/>
    <property type="match status" value="1"/>
</dbReference>
<protein>
    <recommendedName>
        <fullName evidence="7">Kinesin motor domain-containing protein</fullName>
    </recommendedName>
</protein>
<evidence type="ECO:0000259" key="7">
    <source>
        <dbReference type="PROSITE" id="PS50067"/>
    </source>
</evidence>
<dbReference type="PANTHER" id="PTHR47972">
    <property type="entry name" value="KINESIN-LIKE PROTEIN KLP-3"/>
    <property type="match status" value="1"/>
</dbReference>
<dbReference type="GO" id="GO:0007018">
    <property type="term" value="P:microtubule-based movement"/>
    <property type="evidence" value="ECO:0007669"/>
    <property type="project" value="InterPro"/>
</dbReference>
<evidence type="ECO:0000256" key="1">
    <source>
        <dbReference type="ARBA" id="ARBA00022741"/>
    </source>
</evidence>
<dbReference type="InterPro" id="IPR002110">
    <property type="entry name" value="Ankyrin_rpt"/>
</dbReference>
<dbReference type="InterPro" id="IPR036770">
    <property type="entry name" value="Ankyrin_rpt-contain_sf"/>
</dbReference>
<evidence type="ECO:0000313" key="9">
    <source>
        <dbReference type="Proteomes" id="UP000266841"/>
    </source>
</evidence>
<organism evidence="8 9">
    <name type="scientific">Thalassiosira oceanica</name>
    <name type="common">Marine diatom</name>
    <dbReference type="NCBI Taxonomy" id="159749"/>
    <lineage>
        <taxon>Eukaryota</taxon>
        <taxon>Sar</taxon>
        <taxon>Stramenopiles</taxon>
        <taxon>Ochrophyta</taxon>
        <taxon>Bacillariophyta</taxon>
        <taxon>Coscinodiscophyceae</taxon>
        <taxon>Thalassiosirophycidae</taxon>
        <taxon>Thalassiosirales</taxon>
        <taxon>Thalassiosiraceae</taxon>
        <taxon>Thalassiosira</taxon>
    </lineage>
</organism>
<feature type="compositionally biased region" description="Polar residues" evidence="6">
    <location>
        <begin position="19"/>
        <end position="28"/>
    </location>
</feature>
<feature type="compositionally biased region" description="Basic and acidic residues" evidence="6">
    <location>
        <begin position="670"/>
        <end position="692"/>
    </location>
</feature>
<feature type="compositionally biased region" description="Basic residues" evidence="6">
    <location>
        <begin position="65"/>
        <end position="80"/>
    </location>
</feature>
<dbReference type="GO" id="GO:0008017">
    <property type="term" value="F:microtubule binding"/>
    <property type="evidence" value="ECO:0007669"/>
    <property type="project" value="InterPro"/>
</dbReference>
<dbReference type="PROSITE" id="PS50088">
    <property type="entry name" value="ANK_REPEAT"/>
    <property type="match status" value="3"/>
</dbReference>
<dbReference type="Pfam" id="PF00225">
    <property type="entry name" value="Kinesin"/>
    <property type="match status" value="1"/>
</dbReference>
<dbReference type="AlphaFoldDB" id="K0SZ09"/>
<keyword evidence="2 4" id="KW-0067">ATP-binding</keyword>
<keyword evidence="4" id="KW-0505">Motor protein</keyword>
<feature type="binding site" evidence="4">
    <location>
        <begin position="942"/>
        <end position="949"/>
    </location>
    <ligand>
        <name>ATP</name>
        <dbReference type="ChEBI" id="CHEBI:30616"/>
    </ligand>
</feature>
<dbReference type="FunFam" id="3.40.850.10:FF:000113">
    <property type="entry name" value="Kinesin-like protein"/>
    <property type="match status" value="1"/>
</dbReference>
<dbReference type="EMBL" id="AGNL01015177">
    <property type="protein sequence ID" value="EJK66231.1"/>
    <property type="molecule type" value="Genomic_DNA"/>
</dbReference>
<gene>
    <name evidence="8" type="ORF">THAOC_12865</name>
</gene>
<proteinExistence type="inferred from homology"/>
<feature type="compositionally biased region" description="Polar residues" evidence="6">
    <location>
        <begin position="435"/>
        <end position="451"/>
    </location>
</feature>
<dbReference type="PANTHER" id="PTHR47972:SF16">
    <property type="entry name" value="KINESIN-LIKE PROTEIN"/>
    <property type="match status" value="1"/>
</dbReference>
<dbReference type="SUPFAM" id="SSF48403">
    <property type="entry name" value="Ankyrin repeat"/>
    <property type="match status" value="1"/>
</dbReference>
<dbReference type="eggNOG" id="KOG0239">
    <property type="taxonomic scope" value="Eukaryota"/>
</dbReference>
<feature type="domain" description="Kinesin motor" evidence="7">
    <location>
        <begin position="854"/>
        <end position="1196"/>
    </location>
</feature>
<dbReference type="PRINTS" id="PR00380">
    <property type="entry name" value="KINESINHEAVY"/>
</dbReference>
<evidence type="ECO:0000256" key="2">
    <source>
        <dbReference type="ARBA" id="ARBA00022840"/>
    </source>
</evidence>
<feature type="repeat" description="ANK" evidence="3">
    <location>
        <begin position="279"/>
        <end position="311"/>
    </location>
</feature>
<sequence length="1244" mass="137096">MNFKSQQSEVDLAIDDASPRTSSDSAHSSPLPRRGEDNSVKMSRRVSVASSIIKKLTPSKSKDKKDKRRGRGGKERRRRYSSSSSSSYNSYDEDSGDGASFSELSDLSHNDSRYDQSYQSSSRYSGSGNQRGRDRGDNRRRRRRGRHRSREDRYSYTNYHSSRSDEAETNQILQLLRRVLSYSDDGSKEVVASSLRTLPASAIDVPDEEGNTLLMLACQSAAWNALPVLLSKGADVNAQNASGATSLHFACFAGESFSPETAVLLLRSGAAAEVAESEFGCTPLHWAAFSGHLELCKALCQAGGVPTRHDKNGCDPIHYAEQNGHPECAQFLRTFRQRTGQLPAVPNVNRADQWVRCLDGTSQNSFYHNNLTGESLWGEDYRRLNQPSQPPLPSSPPPTKGGALETPTKHEEADSEDESHAPTPTDPTAKFSDQAPASSISEKNRQLSNITEEIVGQGPKAENGEPNHRREAGPHAPELLGRPFLYANEGKSQDGNSGADEDKNSEDEATSPAKDDDLLPMSPSFEMRIANLHQKMEDQLLQRMQGLENAIKQQNVETAASKTTTSSEEDTATILQLRTDLSSKDLEILQLKQSICKMETDAMLEERKAVHLGVGDGNVHVDPVRDEIVELRGALGSARSDLASHKQQLEIAQQLAKDEQASRALMKTLLEEQSKKGEESDSRQEGKERSDETISQLNDQIKLLESKLQSSSDGLHKENAMLERKLESKQAEISQMTSELEKTVTALESASLQLKSRKDDIDSLAKQLEEKQHELNEEKISRMEVAVAKDESVDAMHRAVNKAREVEARLKEMKDFISKADELEKTNEQLHVSLSQETEKRKVLHNTLEDLKGRIRVYVRIRPLSESELNANFVECLSKEDDRTVVMAADEATAQGTRDWEFDKIFSGNNAAGNTQEAVFKDTSLLITSVMDGFNVCIFAYGQTGSGKTFTMLGGSHENQGIMPRTANEIFNKLQSRASSHQIEVSASMLELYTDKLRDLLVAKDDPSDLKIRLAEHTESGLVEVDGALVEHIGSAEELLEVFDRGSKGRASSSTKMNAESSRSHLIVTIVITLQNKRTGKAIRGKLTLVDLAGSERVSKSGATGHQLKEAQSINKSLSALGDVIGALTSQKSHIPYRNHPLTMLMSDSIGGNSKTLLLVCCSPADYNRRESTNRCTIVLNHATLSLDFAKRCRNVTNKATKGGSNESSSAQIMALRAELSKLKKSKEGSTGMVRRGPRLRRPG</sequence>
<keyword evidence="5" id="KW-0175">Coiled coil</keyword>
<keyword evidence="9" id="KW-1185">Reference proteome</keyword>
<dbReference type="PROSITE" id="PS00411">
    <property type="entry name" value="KINESIN_MOTOR_1"/>
    <property type="match status" value="1"/>
</dbReference>
<dbReference type="SUPFAM" id="SSF52540">
    <property type="entry name" value="P-loop containing nucleoside triphosphate hydrolases"/>
    <property type="match status" value="1"/>
</dbReference>
<evidence type="ECO:0000256" key="6">
    <source>
        <dbReference type="SAM" id="MobiDB-lite"/>
    </source>
</evidence>
<dbReference type="InterPro" id="IPR027417">
    <property type="entry name" value="P-loop_NTPase"/>
</dbReference>
<dbReference type="Gene3D" id="1.25.40.20">
    <property type="entry name" value="Ankyrin repeat-containing domain"/>
    <property type="match status" value="1"/>
</dbReference>
<dbReference type="Pfam" id="PF00023">
    <property type="entry name" value="Ank"/>
    <property type="match status" value="1"/>
</dbReference>
<dbReference type="InterPro" id="IPR019821">
    <property type="entry name" value="Kinesin_motor_CS"/>
</dbReference>
<feature type="region of interest" description="Disordered" evidence="6">
    <location>
        <begin position="1"/>
        <end position="168"/>
    </location>
</feature>
<dbReference type="Pfam" id="PF12796">
    <property type="entry name" value="Ank_2"/>
    <property type="match status" value="1"/>
</dbReference>
<evidence type="ECO:0000256" key="5">
    <source>
        <dbReference type="SAM" id="Coils"/>
    </source>
</evidence>
<evidence type="ECO:0000256" key="3">
    <source>
        <dbReference type="PROSITE-ProRule" id="PRU00023"/>
    </source>
</evidence>
<feature type="region of interest" description="Disordered" evidence="6">
    <location>
        <begin position="382"/>
        <end position="521"/>
    </location>
</feature>
<dbReference type="PROSITE" id="PS50067">
    <property type="entry name" value="KINESIN_MOTOR_2"/>
    <property type="match status" value="1"/>
</dbReference>
<dbReference type="InterPro" id="IPR001752">
    <property type="entry name" value="Kinesin_motor_dom"/>
</dbReference>
<dbReference type="InterPro" id="IPR036961">
    <property type="entry name" value="Kinesin_motor_dom_sf"/>
</dbReference>
<feature type="compositionally biased region" description="Low complexity" evidence="6">
    <location>
        <begin position="115"/>
        <end position="130"/>
    </location>
</feature>
<feature type="compositionally biased region" description="Basic residues" evidence="6">
    <location>
        <begin position="138"/>
        <end position="148"/>
    </location>
</feature>
<feature type="region of interest" description="Disordered" evidence="6">
    <location>
        <begin position="670"/>
        <end position="694"/>
    </location>
</feature>
<name>K0SZ09_THAOC</name>
<dbReference type="OrthoDB" id="3176171at2759"/>
<reference evidence="8 9" key="1">
    <citation type="journal article" date="2012" name="Genome Biol.">
        <title>Genome and low-iron response of an oceanic diatom adapted to chronic iron limitation.</title>
        <authorList>
            <person name="Lommer M."/>
            <person name="Specht M."/>
            <person name="Roy A.S."/>
            <person name="Kraemer L."/>
            <person name="Andreson R."/>
            <person name="Gutowska M.A."/>
            <person name="Wolf J."/>
            <person name="Bergner S.V."/>
            <person name="Schilhabel M.B."/>
            <person name="Klostermeier U.C."/>
            <person name="Beiko R.G."/>
            <person name="Rosenstiel P."/>
            <person name="Hippler M."/>
            <person name="Laroche J."/>
        </authorList>
    </citation>
    <scope>NUCLEOTIDE SEQUENCE [LARGE SCALE GENOMIC DNA]</scope>
    <source>
        <strain evidence="8 9">CCMP1005</strain>
    </source>
</reference>
<keyword evidence="3" id="KW-0040">ANK repeat</keyword>
<feature type="repeat" description="ANK" evidence="3">
    <location>
        <begin position="209"/>
        <end position="241"/>
    </location>
</feature>
<comment type="caution">
    <text evidence="8">The sequence shown here is derived from an EMBL/GenBank/DDBJ whole genome shotgun (WGS) entry which is preliminary data.</text>
</comment>
<evidence type="ECO:0000256" key="4">
    <source>
        <dbReference type="PROSITE-ProRule" id="PRU00283"/>
    </source>
</evidence>
<feature type="compositionally biased region" description="Basic and acidic residues" evidence="6">
    <location>
        <begin position="462"/>
        <end position="473"/>
    </location>
</feature>
<feature type="compositionally biased region" description="Low complexity" evidence="6">
    <location>
        <begin position="81"/>
        <end position="90"/>
    </location>
</feature>
<dbReference type="PROSITE" id="PS50297">
    <property type="entry name" value="ANK_REP_REGION"/>
    <property type="match status" value="2"/>
</dbReference>